<feature type="compositionally biased region" description="Low complexity" evidence="1">
    <location>
        <begin position="523"/>
        <end position="537"/>
    </location>
</feature>
<dbReference type="PhylomeDB" id="A0A0K6S881"/>
<gene>
    <name evidence="2" type="ORF">Cvel_758.t1.CR1</name>
</gene>
<dbReference type="VEuPathDB" id="CryptoDB:Cvel_758"/>
<feature type="region of interest" description="Disordered" evidence="1">
    <location>
        <begin position="504"/>
        <end position="627"/>
    </location>
</feature>
<accession>A0A0K6S881</accession>
<dbReference type="EMBL" id="CDMZ01001547">
    <property type="protein sequence ID" value="CUC09748.1"/>
    <property type="molecule type" value="Genomic_DNA"/>
</dbReference>
<protein>
    <submittedName>
        <fullName evidence="2">Uncharacterized protein</fullName>
    </submittedName>
</protein>
<evidence type="ECO:0000313" key="2">
    <source>
        <dbReference type="EMBL" id="CUC09748.1"/>
    </source>
</evidence>
<sequence>MSLFSFDRFVQEADFAERSRLLSELDGIVNRRRPVVERVAQCFSALVSRHGVETQQHGSWTQDLALPDSDVDISCPEDPYLAGTRRALESPLNTSFLVEESVSEWRLLVRHWQTGVQLDVTQKAAHRTEPHWKAEHIRRSISWACDGNVRSAVLILKLWVRKHAEKFQPKNGYPNSYTFLLIFLFLCTHRERPVIPILSCKQDSSGSGGLSILRLARPSSLRLHSEDPLVLVQEFLGFLVSNLRGMQVDFDNDRKRKIPTSLEGSAEQAAKVWSVKEPFTGIIKCQTRGWVERVRPDIVARAQKDFFVISFASTGHVRRNAAEAFPSDLHRSGPTAPLGPGSHLSFPLTHFAAESPPPQQHRSEGSGFESLEAKFPPPFLTQHHPERHEPGSLFPSTPDWQREWHGLSQLYVQPHLQYQAQQHRYGQYHPYAPFHQMQVVYPFEGRADGFAVPPDYPAVQDLIPLSFDLSQQAWSGIVGSLGGRGKNGDLFTLGVGSQVPTGEVVKFGQTGERVEEDTEGRQSSVPSWSSSLPVKPLTAEPSASSHRLPLTHTTPSAATHSTGNLLSGADAQGYRGGEEGVDSVDTATHVPGSMEQNGVAGSRERKNESASSSPEHPGVESQALSSTSVCLTPMKKTFWESASESTEGPREVELGFGCGVGGTAAGTETELRNPFAAFVFRTQGRIPRGSQTLCLRGKHLPLQTFHSLAEEI</sequence>
<reference evidence="2" key="1">
    <citation type="submission" date="2014-11" db="EMBL/GenBank/DDBJ databases">
        <title>Molecular phylogeny of cliff fern family Woodsiaceae with morphological implications.</title>
        <authorList>
            <person name="Shao Y.-Z."/>
            <person name="Wei R."/>
            <person name="Zhang X.-C."/>
        </authorList>
    </citation>
    <scope>NUCLEOTIDE SEQUENCE</scope>
</reference>
<dbReference type="Gene3D" id="1.10.1410.10">
    <property type="match status" value="1"/>
</dbReference>
<name>A0A0K6S881_9ALVE</name>
<dbReference type="AlphaFoldDB" id="A0A0K6S881"/>
<feature type="region of interest" description="Disordered" evidence="1">
    <location>
        <begin position="327"/>
        <end position="368"/>
    </location>
</feature>
<organism evidence="2">
    <name type="scientific">Chromera velia CCMP2878</name>
    <dbReference type="NCBI Taxonomy" id="1169474"/>
    <lineage>
        <taxon>Eukaryota</taxon>
        <taxon>Sar</taxon>
        <taxon>Alveolata</taxon>
        <taxon>Colpodellida</taxon>
        <taxon>Chromeraceae</taxon>
        <taxon>Chromera</taxon>
    </lineage>
</organism>
<feature type="compositionally biased region" description="Low complexity" evidence="1">
    <location>
        <begin position="548"/>
        <end position="562"/>
    </location>
</feature>
<evidence type="ECO:0000256" key="1">
    <source>
        <dbReference type="SAM" id="MobiDB-lite"/>
    </source>
</evidence>
<proteinExistence type="predicted"/>